<organism evidence="2 3">
    <name type="scientific">Candidatus Magasanikbacteria bacterium RIFOXYC12_FULL_33_11</name>
    <dbReference type="NCBI Taxonomy" id="1798701"/>
    <lineage>
        <taxon>Bacteria</taxon>
        <taxon>Candidatus Magasanikiibacteriota</taxon>
    </lineage>
</organism>
<comment type="caution">
    <text evidence="2">The sequence shown here is derived from an EMBL/GenBank/DDBJ whole genome shotgun (WGS) entry which is preliminary data.</text>
</comment>
<sequence length="148" mass="16487">MRVYVVICDAQTSRVALNIKDATLPENLTMYEGMVGLFGGKKEEGETLRMALERELREEIPNFVRQEDLETLQVCLEAEGVVIFSLQTDLSGDRHNRANSRIGQLAATCKEGDGVVCSFDWVAREPTGSFLEPVIHEAIKNAIASREE</sequence>
<accession>A0A1F6NMJ6</accession>
<evidence type="ECO:0000313" key="2">
    <source>
        <dbReference type="EMBL" id="OGH84990.1"/>
    </source>
</evidence>
<reference evidence="2 3" key="1">
    <citation type="journal article" date="2016" name="Nat. Commun.">
        <title>Thousands of microbial genomes shed light on interconnected biogeochemical processes in an aquifer system.</title>
        <authorList>
            <person name="Anantharaman K."/>
            <person name="Brown C.T."/>
            <person name="Hug L.A."/>
            <person name="Sharon I."/>
            <person name="Castelle C.J."/>
            <person name="Probst A.J."/>
            <person name="Thomas B.C."/>
            <person name="Singh A."/>
            <person name="Wilkins M.J."/>
            <person name="Karaoz U."/>
            <person name="Brodie E.L."/>
            <person name="Williams K.H."/>
            <person name="Hubbard S.S."/>
            <person name="Banfield J.F."/>
        </authorList>
    </citation>
    <scope>NUCLEOTIDE SEQUENCE [LARGE SCALE GENOMIC DNA]</scope>
</reference>
<dbReference type="EMBL" id="MFQW01000051">
    <property type="protein sequence ID" value="OGH84990.1"/>
    <property type="molecule type" value="Genomic_DNA"/>
</dbReference>
<dbReference type="Pfam" id="PF00293">
    <property type="entry name" value="NUDIX"/>
    <property type="match status" value="1"/>
</dbReference>
<name>A0A1F6NMJ6_9BACT</name>
<dbReference type="InterPro" id="IPR015797">
    <property type="entry name" value="NUDIX_hydrolase-like_dom_sf"/>
</dbReference>
<dbReference type="InterPro" id="IPR000086">
    <property type="entry name" value="NUDIX_hydrolase_dom"/>
</dbReference>
<dbReference type="Gene3D" id="3.90.79.10">
    <property type="entry name" value="Nucleoside Triphosphate Pyrophosphohydrolase"/>
    <property type="match status" value="1"/>
</dbReference>
<gene>
    <name evidence="2" type="ORF">A2493_01400</name>
</gene>
<evidence type="ECO:0000313" key="3">
    <source>
        <dbReference type="Proteomes" id="UP000178349"/>
    </source>
</evidence>
<protein>
    <recommendedName>
        <fullName evidence="1">Nudix hydrolase domain-containing protein</fullName>
    </recommendedName>
</protein>
<proteinExistence type="predicted"/>
<feature type="domain" description="Nudix hydrolase" evidence="1">
    <location>
        <begin position="3"/>
        <end position="74"/>
    </location>
</feature>
<dbReference type="SUPFAM" id="SSF55811">
    <property type="entry name" value="Nudix"/>
    <property type="match status" value="1"/>
</dbReference>
<dbReference type="AlphaFoldDB" id="A0A1F6NMJ6"/>
<evidence type="ECO:0000259" key="1">
    <source>
        <dbReference type="Pfam" id="PF00293"/>
    </source>
</evidence>
<dbReference type="Proteomes" id="UP000178349">
    <property type="component" value="Unassembled WGS sequence"/>
</dbReference>